<dbReference type="InterPro" id="IPR007835">
    <property type="entry name" value="MOFRL"/>
</dbReference>
<keyword evidence="4" id="KW-1185">Reference proteome</keyword>
<dbReference type="EMBL" id="JAGHKP010000004">
    <property type="protein sequence ID" value="MBO9154879.1"/>
    <property type="molecule type" value="Genomic_DNA"/>
</dbReference>
<evidence type="ECO:0000259" key="1">
    <source>
        <dbReference type="Pfam" id="PF05161"/>
    </source>
</evidence>
<dbReference type="Pfam" id="PF13660">
    <property type="entry name" value="DUF4147"/>
    <property type="match status" value="1"/>
</dbReference>
<comment type="caution">
    <text evidence="3">The sequence shown here is derived from an EMBL/GenBank/DDBJ whole genome shotgun (WGS) entry which is preliminary data.</text>
</comment>
<evidence type="ECO:0000313" key="4">
    <source>
        <dbReference type="Proteomes" id="UP000679126"/>
    </source>
</evidence>
<dbReference type="Gene3D" id="3.40.50.10180">
    <property type="entry name" value="Glycerate kinase, MOFRL-like N-terminal domain"/>
    <property type="match status" value="1"/>
</dbReference>
<name>A0ABS3YJP1_9BACT</name>
<accession>A0ABS3YJP1</accession>
<dbReference type="PANTHER" id="PTHR12227:SF0">
    <property type="entry name" value="GLYCERATE KINASE"/>
    <property type="match status" value="1"/>
</dbReference>
<feature type="domain" description="MOFRL-associated" evidence="2">
    <location>
        <begin position="10"/>
        <end position="233"/>
    </location>
</feature>
<dbReference type="InterPro" id="IPR037035">
    <property type="entry name" value="GK-like_C_sf"/>
</dbReference>
<gene>
    <name evidence="3" type="ORF">J7I43_21805</name>
</gene>
<dbReference type="Pfam" id="PF05161">
    <property type="entry name" value="MOFRL"/>
    <property type="match status" value="1"/>
</dbReference>
<dbReference type="InterPro" id="IPR025286">
    <property type="entry name" value="MOFRL_assoc_dom"/>
</dbReference>
<evidence type="ECO:0000259" key="2">
    <source>
        <dbReference type="Pfam" id="PF13660"/>
    </source>
</evidence>
<reference evidence="4" key="1">
    <citation type="submission" date="2021-03" db="EMBL/GenBank/DDBJ databases">
        <title>Assistant Professor.</title>
        <authorList>
            <person name="Huq M.A."/>
        </authorList>
    </citation>
    <scope>NUCLEOTIDE SEQUENCE [LARGE SCALE GENOMIC DNA]</scope>
    <source>
        <strain evidence="4">MAH-28</strain>
    </source>
</reference>
<dbReference type="SUPFAM" id="SSF82544">
    <property type="entry name" value="GckA/TtuD-like"/>
    <property type="match status" value="1"/>
</dbReference>
<protein>
    <submittedName>
        <fullName evidence="3">DUF4147 domain-containing protein</fullName>
    </submittedName>
</protein>
<dbReference type="Proteomes" id="UP000679126">
    <property type="component" value="Unassembled WGS sequence"/>
</dbReference>
<dbReference type="Gene3D" id="3.40.1480.10">
    <property type="entry name" value="MOFRL domain"/>
    <property type="match status" value="1"/>
</dbReference>
<evidence type="ECO:0000313" key="3">
    <source>
        <dbReference type="EMBL" id="MBO9154879.1"/>
    </source>
</evidence>
<dbReference type="PANTHER" id="PTHR12227">
    <property type="entry name" value="GLYCERATE KINASE"/>
    <property type="match status" value="1"/>
</dbReference>
<sequence>MENVLQQAVVIFEHAVAAVQPQQFMRKALAGIDTAGASRVFLLGAGKAAASMAYEAEQVLGGSIAQGLVVTNHLPGYTLEKTTVITAAHPVPDLNSVIAGTAMLNLSSAMQPGDLVIFLLSGGASSLLADVPEGATMEELQELFNALLKCGADIKEMNTVRKHLSTIKGGQLARALQPADVFTIILSDVPGDDPAVIGSGPTVPDPSTFTEAWIVLEKYGLAASLPEGILQHIQNGIAGITPETAKPGELLHARHVIAASNRIALEAAAEKAEAMGYHTRVLTGAATGEARELAVSLAELALQYEGPYPACLLAGGETTVKVTGNGLGGRNQELALATGLLLQNAPHITFLSAGTDGIDGPTDAAGAVINAAALAGAPDPRPFLEQNDSWHFFDKTGTHVKTGHTGTNVMDVMVLLLQKP</sequence>
<proteinExistence type="predicted"/>
<organism evidence="3 4">
    <name type="scientific">Chitinophaga chungangae</name>
    <dbReference type="NCBI Taxonomy" id="2821488"/>
    <lineage>
        <taxon>Bacteria</taxon>
        <taxon>Pseudomonadati</taxon>
        <taxon>Bacteroidota</taxon>
        <taxon>Chitinophagia</taxon>
        <taxon>Chitinophagales</taxon>
        <taxon>Chitinophagaceae</taxon>
        <taxon>Chitinophaga</taxon>
    </lineage>
</organism>
<dbReference type="InterPro" id="IPR039760">
    <property type="entry name" value="MOFRL_protein"/>
</dbReference>
<feature type="domain" description="MOFRL" evidence="1">
    <location>
        <begin position="310"/>
        <end position="411"/>
    </location>
</feature>
<dbReference type="InterPro" id="IPR038614">
    <property type="entry name" value="GK_N_sf"/>
</dbReference>
<dbReference type="RefSeq" id="WP_209147991.1">
    <property type="nucleotide sequence ID" value="NZ_JAGHKP010000004.1"/>
</dbReference>